<dbReference type="GO" id="GO:0006633">
    <property type="term" value="P:fatty acid biosynthetic process"/>
    <property type="evidence" value="ECO:0007669"/>
    <property type="project" value="TreeGrafter"/>
</dbReference>
<dbReference type="Pfam" id="PF13193">
    <property type="entry name" value="AMP-binding_C"/>
    <property type="match status" value="1"/>
</dbReference>
<dbReference type="PROSITE" id="PS52004">
    <property type="entry name" value="KS3_2"/>
    <property type="match status" value="1"/>
</dbReference>
<dbReference type="Gene3D" id="3.30.559.30">
    <property type="entry name" value="Nonribosomal peptide synthetase, condensation domain"/>
    <property type="match status" value="1"/>
</dbReference>
<feature type="domain" description="Carrier" evidence="7">
    <location>
        <begin position="2776"/>
        <end position="2851"/>
    </location>
</feature>
<dbReference type="InterPro" id="IPR015422">
    <property type="entry name" value="PyrdxlP-dep_Trfase_small"/>
</dbReference>
<dbReference type="InterPro" id="IPR045851">
    <property type="entry name" value="AMP-bd_C_sf"/>
</dbReference>
<dbReference type="InterPro" id="IPR015421">
    <property type="entry name" value="PyrdxlP-dep_Trfase_major"/>
</dbReference>
<evidence type="ECO:0000256" key="2">
    <source>
        <dbReference type="ARBA" id="ARBA00022553"/>
    </source>
</evidence>
<dbReference type="InterPro" id="IPR014043">
    <property type="entry name" value="Acyl_transferase_dom"/>
</dbReference>
<dbReference type="GO" id="GO:0004314">
    <property type="term" value="F:[acyl-carrier-protein] S-malonyltransferase activity"/>
    <property type="evidence" value="ECO:0007669"/>
    <property type="project" value="UniProtKB-EC"/>
</dbReference>
<dbReference type="SUPFAM" id="SSF47336">
    <property type="entry name" value="ACP-like"/>
    <property type="match status" value="2"/>
</dbReference>
<dbReference type="STRING" id="279058.LT85_0343"/>
<dbReference type="Gene3D" id="3.30.70.3290">
    <property type="match status" value="2"/>
</dbReference>
<feature type="compositionally biased region" description="Low complexity" evidence="6">
    <location>
        <begin position="1114"/>
        <end position="1134"/>
    </location>
</feature>
<evidence type="ECO:0000259" key="8">
    <source>
        <dbReference type="PROSITE" id="PS52004"/>
    </source>
</evidence>
<accession>A0A0A1F451</accession>
<organism evidence="9 10">
    <name type="scientific">Collimonas arenae</name>
    <dbReference type="NCBI Taxonomy" id="279058"/>
    <lineage>
        <taxon>Bacteria</taxon>
        <taxon>Pseudomonadati</taxon>
        <taxon>Pseudomonadota</taxon>
        <taxon>Betaproteobacteria</taxon>
        <taxon>Burkholderiales</taxon>
        <taxon>Oxalobacteraceae</taxon>
        <taxon>Collimonas</taxon>
    </lineage>
</organism>
<feature type="domain" description="Ketosynthase family 3 (KS3)" evidence="8">
    <location>
        <begin position="41"/>
        <end position="452"/>
    </location>
</feature>
<dbReference type="InterPro" id="IPR020806">
    <property type="entry name" value="PKS_PP-bd"/>
</dbReference>
<dbReference type="EC" id="2.3.1.39" evidence="9"/>
<dbReference type="InterPro" id="IPR010071">
    <property type="entry name" value="AA_adenyl_dom"/>
</dbReference>
<evidence type="ECO:0000259" key="7">
    <source>
        <dbReference type="PROSITE" id="PS50075"/>
    </source>
</evidence>
<dbReference type="InterPro" id="IPR016039">
    <property type="entry name" value="Thiolase-like"/>
</dbReference>
<dbReference type="SUPFAM" id="SSF56801">
    <property type="entry name" value="Acetyl-CoA synthetase-like"/>
    <property type="match status" value="1"/>
</dbReference>
<dbReference type="Pfam" id="PF00698">
    <property type="entry name" value="Acyl_transf_1"/>
    <property type="match status" value="1"/>
</dbReference>
<dbReference type="InterPro" id="IPR050091">
    <property type="entry name" value="PKS_NRPS_Biosynth_Enz"/>
</dbReference>
<dbReference type="PROSITE" id="PS50075">
    <property type="entry name" value="CARRIER"/>
    <property type="match status" value="2"/>
</dbReference>
<proteinExistence type="inferred from homology"/>
<evidence type="ECO:0000256" key="4">
    <source>
        <dbReference type="ARBA" id="ARBA00022898"/>
    </source>
</evidence>
<dbReference type="InterPro" id="IPR014030">
    <property type="entry name" value="Ketoacyl_synth_N"/>
</dbReference>
<feature type="compositionally biased region" description="Polar residues" evidence="6">
    <location>
        <begin position="1"/>
        <end position="12"/>
    </location>
</feature>
<dbReference type="RefSeq" id="WP_038484528.1">
    <property type="nucleotide sequence ID" value="NZ_CP009962.1"/>
</dbReference>
<keyword evidence="10" id="KW-1185">Reference proteome</keyword>
<dbReference type="SUPFAM" id="SSF53383">
    <property type="entry name" value="PLP-dependent transferases"/>
    <property type="match status" value="1"/>
</dbReference>
<dbReference type="GO" id="GO:0004312">
    <property type="term" value="F:fatty acid synthase activity"/>
    <property type="evidence" value="ECO:0007669"/>
    <property type="project" value="TreeGrafter"/>
</dbReference>
<keyword evidence="1" id="KW-0596">Phosphopantetheine</keyword>
<dbReference type="Gene3D" id="1.10.1200.10">
    <property type="entry name" value="ACP-like"/>
    <property type="match status" value="1"/>
</dbReference>
<dbReference type="InterPro" id="IPR042099">
    <property type="entry name" value="ANL_N_sf"/>
</dbReference>
<dbReference type="InterPro" id="IPR029058">
    <property type="entry name" value="AB_hydrolase_fold"/>
</dbReference>
<name>A0A0A1F451_9BURK</name>
<dbReference type="InterPro" id="IPR014031">
    <property type="entry name" value="Ketoacyl_synth_C"/>
</dbReference>
<dbReference type="Gene3D" id="3.90.1150.10">
    <property type="entry name" value="Aspartate Aminotransferase, domain 1"/>
    <property type="match status" value="1"/>
</dbReference>
<dbReference type="PANTHER" id="PTHR43775:SF51">
    <property type="entry name" value="INACTIVE PHENOLPHTHIOCEROL SYNTHESIS POLYKETIDE SYNTHASE TYPE I PKS1-RELATED"/>
    <property type="match status" value="1"/>
</dbReference>
<evidence type="ECO:0000256" key="3">
    <source>
        <dbReference type="ARBA" id="ARBA00022679"/>
    </source>
</evidence>
<dbReference type="Pfam" id="PF00550">
    <property type="entry name" value="PP-binding"/>
    <property type="match status" value="2"/>
</dbReference>
<dbReference type="Gene3D" id="3.40.50.12780">
    <property type="entry name" value="N-terminal domain of ligase-like"/>
    <property type="match status" value="1"/>
</dbReference>
<dbReference type="InterPro" id="IPR001227">
    <property type="entry name" value="Ac_transferase_dom_sf"/>
</dbReference>
<dbReference type="OrthoDB" id="9778690at2"/>
<dbReference type="Gene3D" id="3.30.559.10">
    <property type="entry name" value="Chloramphenicol acetyltransferase-like domain"/>
    <property type="match status" value="1"/>
</dbReference>
<feature type="region of interest" description="Disordered" evidence="6">
    <location>
        <begin position="1"/>
        <end position="36"/>
    </location>
</feature>
<dbReference type="SMART" id="SM01294">
    <property type="entry name" value="PKS_PP_betabranch"/>
    <property type="match status" value="1"/>
</dbReference>
<dbReference type="EMBL" id="CP009962">
    <property type="protein sequence ID" value="AIY39503.1"/>
    <property type="molecule type" value="Genomic_DNA"/>
</dbReference>
<dbReference type="SMART" id="SM00825">
    <property type="entry name" value="PKS_KS"/>
    <property type="match status" value="1"/>
</dbReference>
<dbReference type="HOGENOM" id="CLU_000022_70_2_4"/>
<dbReference type="SUPFAM" id="SSF52777">
    <property type="entry name" value="CoA-dependent acyltransferases"/>
    <property type="match status" value="2"/>
</dbReference>
<dbReference type="Pfam" id="PF00501">
    <property type="entry name" value="AMP-binding"/>
    <property type="match status" value="1"/>
</dbReference>
<dbReference type="InterPro" id="IPR005814">
    <property type="entry name" value="Aminotrans_3"/>
</dbReference>
<dbReference type="SMART" id="SM00827">
    <property type="entry name" value="PKS_AT"/>
    <property type="match status" value="1"/>
</dbReference>
<keyword evidence="2" id="KW-0597">Phosphoprotein</keyword>
<dbReference type="Pfam" id="PF16197">
    <property type="entry name" value="KAsynt_C_assoc"/>
    <property type="match status" value="1"/>
</dbReference>
<dbReference type="Proteomes" id="UP000030302">
    <property type="component" value="Chromosome"/>
</dbReference>
<dbReference type="SMART" id="SM00823">
    <property type="entry name" value="PKS_PP"/>
    <property type="match status" value="2"/>
</dbReference>
<dbReference type="InterPro" id="IPR000873">
    <property type="entry name" value="AMP-dep_synth/lig_dom"/>
</dbReference>
<comment type="similarity">
    <text evidence="5">In the C-terminal section; belongs to the NRP synthetase family.</text>
</comment>
<dbReference type="NCBIfam" id="TIGR01733">
    <property type="entry name" value="AA-adenyl-dom"/>
    <property type="match status" value="1"/>
</dbReference>
<dbReference type="Gene3D" id="3.40.50.1820">
    <property type="entry name" value="alpha/beta hydrolase"/>
    <property type="match status" value="1"/>
</dbReference>
<dbReference type="Gene3D" id="3.40.47.10">
    <property type="match status" value="1"/>
</dbReference>
<keyword evidence="3 9" id="KW-0808">Transferase</keyword>
<evidence type="ECO:0000256" key="1">
    <source>
        <dbReference type="ARBA" id="ARBA00022450"/>
    </source>
</evidence>
<dbReference type="Pfam" id="PF00668">
    <property type="entry name" value="Condensation"/>
    <property type="match status" value="1"/>
</dbReference>
<dbReference type="CDD" id="cd05930">
    <property type="entry name" value="A_NRPS"/>
    <property type="match status" value="1"/>
</dbReference>
<reference evidence="10" key="1">
    <citation type="journal article" date="2014" name="Soil Biol. Biochem.">
        <title>Structure and function of bacterial communities in ageing soils: Insights from the Mendocino ecological staircase.</title>
        <authorList>
            <person name="Uroz S."/>
            <person name="Tech J.J."/>
            <person name="Sawaya N.A."/>
            <person name="Frey-Klett P."/>
            <person name="Leveau J.H.J."/>
        </authorList>
    </citation>
    <scope>NUCLEOTIDE SEQUENCE [LARGE SCALE GENOMIC DNA]</scope>
    <source>
        <strain evidence="10">Cal35</strain>
    </source>
</reference>
<dbReference type="GO" id="GO:0030170">
    <property type="term" value="F:pyridoxal phosphate binding"/>
    <property type="evidence" value="ECO:0007669"/>
    <property type="project" value="InterPro"/>
</dbReference>
<dbReference type="FunFam" id="3.40.50.12780:FF:000012">
    <property type="entry name" value="Non-ribosomal peptide synthetase"/>
    <property type="match status" value="1"/>
</dbReference>
<sequence length="2893" mass="309695">MQNSGTGASTAPQDEDFPREAFNASDAVNDDDPGLGKNNGAERIAIIGAACRLPGAADLPSLRSLLLNGQEAVHGIAADRNAIAVDGVQRAGLIASPELFDPQFFGIAQREANQMDPQQRLVMELAIEALESAGISRASLAGSRTGVYIGISTFDYSRLQMNRDQPLDLYAGTGNAFSIAANRLSYFLNLAGPSIAVDTACSSSLTATHLAVQALRAGEIDLAIVGGVNLLLAPDLMKIFAGARMLSPEGRCKTFDESADGYVRGEGSGIVILKRSDLAVADQDRILALIAGTAVNQDGRTNGLTAPSGPAQVAVIRAALADAGLQPQDIDAVELHGTGTPLGDPIEAQALGEVFSATRNAPLAVGSVKTNIGHLEAAAGIAGLLKGIVALRESALPPSLNFRQSNPDIDLVRLKLQVATSVLPFTVPERPVRIGVSSFGFGGTNAHVILEGAPEQKNHPEHLDAGASWLLPLSAASSDALHSLAGRLGQQLAGASPQLTADIIFTASLRRDHMDYRLAVSGSTETLVAALAAAACGENHPALLQGRRPAAGARKLALYAAGHDVQKEMLRSGIVVDTVLQELDPGRLPEQLSGRWDILHLGEARAEVQGQLPERLRMLDLAPVTDEDIAARIRALLYVNGHALDWTAFQPAGKLAELPLYPWQRRRCWFASDETLQQDSTPASQAALPEKQSERPRHVYALVGDSVTTLAAQAERALAQSQGLQPQSLADFCHAANSLLRPSASPTTVATAMTAADPGELQRGLQRFIEQPAVSPQAGGQGVVFVLTGQGGLTAGAGAQLYRSQPRFRDAIEHCADRLKTSLDLPLTQLLFSAEAGADLLRETRYAQPALVALSWSLAQLWAEWGVKPAALIGHSLGEYTAAALSGMASLDQVLPLVAARGALMQETSYNARMVAIKAPLDIVSALVASAPELLAVAADNGPESCVLAGAVGAVEQALAALSARGIRWRALDVAAAFHSPLMEPVLARLTALANQVQWRSNTLPVISNLSGGFFQQAPDGNYWAQHARSTVQFRTGVETLLAHGHRLFLELGPRASLSAIGQSVSGSVAATWLNSLDGDGNDWHAMLDSVAALHSAGIAIDWAGFDRPYRQQSSHPAAASSTSSSTATTPTTSQLEPFMRQVTNSPAAAPTAAPAIQSADAHAQEVRTDLVNQIAKALGESAADLQTDRPFVEMGADSVMLAEAMRGIQAKYGVKISARQLLNELDTIDRLSVYLAQASPISSLLPQPAAIAPAAQLLPMPGHAEHVTDPHPAAEAGSYNILFQQQLALVQQVIHSQNAALRGAANVYPATASVFPAALAASVATSAPHAVASAVKQLPQATIAVARSVPSQTAVNPLQAAHYASFSKAYIARTATSKQLADERRLRFADVRASAGFRPSIKELVYPITGTRADGARVWDVDGNEYIDMSMDFGVNLFGHGAPFLKAAIHQQTENGLALGTRSTLSGDVAQMLCEMTGMDRVLFCQSGSESVMTAMRLARLLRERSKIAVFRKSYHGHFDGVLGDRASTGDGTEPVAPGILQNFVSDLLLLDYCEESALQAIAANADKLAAVLVEPIQSRMLDAQPREFLQRLRALTTKHGILLIFDEMITGFRSAPGGAQEIFGVEADLVTYGKTIGGGVPMAALAARGNLLDGIDGGIWRFGDDSRPDATTTFFAGTFNNHPLGFALSHAVLTELKQRGPSFQEELSARTEQLTDRLNRLFAAENVPLSMIRFGSVFRFKHAGNLDLLYYHLLHRGLFVWEGRNCFLCDAHGQQEIDAIVDGVMDSVAALREGQYLPVKPASPGVAHAKTATHASTLALSDTQKQIWLASQFDAAGANAYCETVALALDGEINAVALEHALNQLIMRHESLRTTINGEDGTQTVHPVMKALVSYSEDMATDAWMASLSERPFDLSAKGPLRVSLLKVANGSHVEHVLALRAHHILIDGWSLALIIDELGKLLNSPLAEPLPQVQQFRQQLDWLHTANDPLAENFWRERILDAPPALPLPKIAQYDGAQQKAARWQGNRVRLALPADVAAALTALATRQKTTMFNATLALTLSFLHTLFDRDDLLIGIPSHGRLDGLEHMIGQAAQLMPMRSRLQRGMRFAQLLDSVDLELDAISAYQTYPLAHVLEPVLSGGDERPGSLTVTFNLDRIRHTKFAGLPTRLLDAPVAGVKFDLAINLMQSPDGWLLDLDYQSKNYSHADIERLGRRWIDWAARVAADPALELDRAAPLPADELQQVLHTFSGAVRDYSTIGSVPAQIALQAANTPEAVAVTADGRHLDYQTLDRAARSIAASLAGLDAGPGKIVAVMLPRSAELVATMLGIFYSGSAYMPIDPDEPGLRRDEIFSETTPVALVTTAEIASRLGVSCPLMILETPEALATAWLNAPEERMEPVAVQPEDLAYVIYTSGSTNKPKGVQCTHGGLRNLMAWNCETFPLDGSDALLQKAPYTFDISLWELCWPLVAGARIVVAPPESHRDPEVLARLIVDEQVTIAQFVPAMLEAFVAVPLAARCTSLRHLFGGGEALHPTLCDAVHALGLPTELHNLYGPTEATILVTHCRCIPGDAGPIPIGYPIANTTVRIVDSLGRPAAIGIEGDLLIGGVQLARGYLKRPEQNAKSFVDNLQLAPMRLYRSGDRARWREDGAIEYLGRADNQIKLRGLRIEIGEIEHALRSHPAIQDAVVDLRGKTAVQQRLLAWIVPDASVATSSNGWQSELRSYLATRIPAYMIPAHFVAVAALPVSRHGKIDRNALIEPEHSASAAQAVVANSPVEAELLAYLRDTLDIHAASTEDNFFMLGGQSLAASQLITWAQQRWSVRLALKDFFETPTPARLASLIEIAVLHQDDQPGPAQSANEASVIRPRERRRVRREQFVSENVNGILE</sequence>
<evidence type="ECO:0000313" key="10">
    <source>
        <dbReference type="Proteomes" id="UP000030302"/>
    </source>
</evidence>
<dbReference type="InterPro" id="IPR025110">
    <property type="entry name" value="AMP-bd_C"/>
</dbReference>
<gene>
    <name evidence="9" type="ORF">LT85_0343</name>
</gene>
<dbReference type="InterPro" id="IPR036736">
    <property type="entry name" value="ACP-like_sf"/>
</dbReference>
<feature type="region of interest" description="Disordered" evidence="6">
    <location>
        <begin position="1112"/>
        <end position="1134"/>
    </location>
</feature>
<dbReference type="Gene3D" id="3.40.640.10">
    <property type="entry name" value="Type I PLP-dependent aspartate aminotransferase-like (Major domain)"/>
    <property type="match status" value="1"/>
</dbReference>
<feature type="domain" description="Carrier" evidence="7">
    <location>
        <begin position="1162"/>
        <end position="1240"/>
    </location>
</feature>
<evidence type="ECO:0000313" key="9">
    <source>
        <dbReference type="EMBL" id="AIY39503.1"/>
    </source>
</evidence>
<dbReference type="GO" id="GO:0008483">
    <property type="term" value="F:transaminase activity"/>
    <property type="evidence" value="ECO:0007669"/>
    <property type="project" value="InterPro"/>
</dbReference>
<dbReference type="InterPro" id="IPR001242">
    <property type="entry name" value="Condensation_dom"/>
</dbReference>
<dbReference type="Pfam" id="PF02801">
    <property type="entry name" value="Ketoacyl-synt_C"/>
    <property type="match status" value="1"/>
</dbReference>
<dbReference type="Pfam" id="PF00109">
    <property type="entry name" value="ketoacyl-synt"/>
    <property type="match status" value="1"/>
</dbReference>
<dbReference type="InterPro" id="IPR020841">
    <property type="entry name" value="PKS_Beta-ketoAc_synthase_dom"/>
</dbReference>
<evidence type="ECO:0000256" key="6">
    <source>
        <dbReference type="SAM" id="MobiDB-lite"/>
    </source>
</evidence>
<dbReference type="InterPro" id="IPR016035">
    <property type="entry name" value="Acyl_Trfase/lysoPLipase"/>
</dbReference>
<dbReference type="SUPFAM" id="SSF55048">
    <property type="entry name" value="Probable ACP-binding domain of malonyl-CoA ACP transacylase"/>
    <property type="match status" value="1"/>
</dbReference>
<dbReference type="Gene3D" id="3.40.366.10">
    <property type="entry name" value="Malonyl-Coenzyme A Acyl Carrier Protein, domain 2"/>
    <property type="match status" value="1"/>
</dbReference>
<dbReference type="InterPro" id="IPR023213">
    <property type="entry name" value="CAT-like_dom_sf"/>
</dbReference>
<dbReference type="Gene3D" id="3.30.300.30">
    <property type="match status" value="1"/>
</dbReference>
<dbReference type="InterPro" id="IPR032821">
    <property type="entry name" value="PKS_assoc"/>
</dbReference>
<dbReference type="Pfam" id="PF00202">
    <property type="entry name" value="Aminotran_3"/>
    <property type="match status" value="1"/>
</dbReference>
<protein>
    <submittedName>
        <fullName evidence="9">Malonyl CoA-acyl carrier protein transacylase</fullName>
        <ecNumber evidence="9">2.3.1.39</ecNumber>
    </submittedName>
</protein>
<dbReference type="GO" id="GO:0031177">
    <property type="term" value="F:phosphopantetheine binding"/>
    <property type="evidence" value="ECO:0007669"/>
    <property type="project" value="InterPro"/>
</dbReference>
<dbReference type="CDD" id="cd00833">
    <property type="entry name" value="PKS"/>
    <property type="match status" value="1"/>
</dbReference>
<dbReference type="InterPro" id="IPR009081">
    <property type="entry name" value="PP-bd_ACP"/>
</dbReference>
<dbReference type="InterPro" id="IPR016036">
    <property type="entry name" value="Malonyl_transacylase_ACP-bd"/>
</dbReference>
<dbReference type="CDD" id="cd00610">
    <property type="entry name" value="OAT_like"/>
    <property type="match status" value="1"/>
</dbReference>
<dbReference type="SUPFAM" id="SSF52151">
    <property type="entry name" value="FabD/lysophospholipase-like"/>
    <property type="match status" value="1"/>
</dbReference>
<keyword evidence="4" id="KW-0663">Pyridoxal phosphate</keyword>
<dbReference type="PANTHER" id="PTHR43775">
    <property type="entry name" value="FATTY ACID SYNTHASE"/>
    <property type="match status" value="1"/>
</dbReference>
<evidence type="ECO:0000256" key="5">
    <source>
        <dbReference type="ARBA" id="ARBA00029443"/>
    </source>
</evidence>
<keyword evidence="9" id="KW-0012">Acyltransferase</keyword>
<dbReference type="SUPFAM" id="SSF53901">
    <property type="entry name" value="Thiolase-like"/>
    <property type="match status" value="1"/>
</dbReference>
<dbReference type="InterPro" id="IPR015424">
    <property type="entry name" value="PyrdxlP-dep_Trfase"/>
</dbReference>
<dbReference type="KEGG" id="care:LT85_0343"/>